<dbReference type="Gene3D" id="2.40.50.140">
    <property type="entry name" value="Nucleic acid-binding proteins"/>
    <property type="match status" value="1"/>
</dbReference>
<keyword evidence="5 7" id="KW-0234">DNA repair</keyword>
<evidence type="ECO:0000259" key="8">
    <source>
        <dbReference type="Pfam" id="PF11967"/>
    </source>
</evidence>
<evidence type="ECO:0000313" key="10">
    <source>
        <dbReference type="Proteomes" id="UP001597273"/>
    </source>
</evidence>
<evidence type="ECO:0000256" key="1">
    <source>
        <dbReference type="ARBA" id="ARBA00007452"/>
    </source>
</evidence>
<dbReference type="InterPro" id="IPR003717">
    <property type="entry name" value="RecO"/>
</dbReference>
<evidence type="ECO:0000256" key="4">
    <source>
        <dbReference type="ARBA" id="ARBA00023172"/>
    </source>
</evidence>
<dbReference type="PANTHER" id="PTHR33991">
    <property type="entry name" value="DNA REPAIR PROTEIN RECO"/>
    <property type="match status" value="1"/>
</dbReference>
<gene>
    <name evidence="7 9" type="primary">recO</name>
    <name evidence="9" type="ORF">ACFSDB_14155</name>
</gene>
<dbReference type="NCBIfam" id="TIGR00613">
    <property type="entry name" value="reco"/>
    <property type="match status" value="1"/>
</dbReference>
<reference evidence="10" key="1">
    <citation type="journal article" date="2019" name="Int. J. Syst. Evol. Microbiol.">
        <title>The Global Catalogue of Microorganisms (GCM) 10K type strain sequencing project: providing services to taxonomists for standard genome sequencing and annotation.</title>
        <authorList>
            <consortium name="The Broad Institute Genomics Platform"/>
            <consortium name="The Broad Institute Genome Sequencing Center for Infectious Disease"/>
            <person name="Wu L."/>
            <person name="Ma J."/>
        </authorList>
    </citation>
    <scope>NUCLEOTIDE SEQUENCE [LARGE SCALE GENOMIC DNA]</scope>
    <source>
        <strain evidence="10">CGMCC 1.15475</strain>
    </source>
</reference>
<dbReference type="InterPro" id="IPR022572">
    <property type="entry name" value="DNA_rep/recomb_RecO_N"/>
</dbReference>
<dbReference type="RefSeq" id="WP_204890443.1">
    <property type="nucleotide sequence ID" value="NZ_JBHUFW010000011.1"/>
</dbReference>
<comment type="similarity">
    <text evidence="1 7">Belongs to the RecO family.</text>
</comment>
<keyword evidence="3 7" id="KW-0227">DNA damage</keyword>
<dbReference type="SUPFAM" id="SSF57863">
    <property type="entry name" value="ArfGap/RecO-like zinc finger"/>
    <property type="match status" value="1"/>
</dbReference>
<accession>A0ABW4QL01</accession>
<proteinExistence type="inferred from homology"/>
<feature type="domain" description="DNA replication/recombination mediator RecO N-terminal" evidence="8">
    <location>
        <begin position="4"/>
        <end position="76"/>
    </location>
</feature>
<evidence type="ECO:0000256" key="3">
    <source>
        <dbReference type="ARBA" id="ARBA00022763"/>
    </source>
</evidence>
<dbReference type="Proteomes" id="UP001597273">
    <property type="component" value="Unassembled WGS sequence"/>
</dbReference>
<evidence type="ECO:0000256" key="2">
    <source>
        <dbReference type="ARBA" id="ARBA00021310"/>
    </source>
</evidence>
<dbReference type="PANTHER" id="PTHR33991:SF1">
    <property type="entry name" value="DNA REPAIR PROTEIN RECO"/>
    <property type="match status" value="1"/>
</dbReference>
<dbReference type="Pfam" id="PF02565">
    <property type="entry name" value="RecO_C"/>
    <property type="match status" value="1"/>
</dbReference>
<dbReference type="HAMAP" id="MF_00201">
    <property type="entry name" value="RecO"/>
    <property type="match status" value="1"/>
</dbReference>
<organism evidence="9 10">
    <name type="scientific">Planococcus chinensis</name>
    <dbReference type="NCBI Taxonomy" id="272917"/>
    <lineage>
        <taxon>Bacteria</taxon>
        <taxon>Bacillati</taxon>
        <taxon>Bacillota</taxon>
        <taxon>Bacilli</taxon>
        <taxon>Bacillales</taxon>
        <taxon>Caryophanaceae</taxon>
        <taxon>Planococcus</taxon>
    </lineage>
</organism>
<dbReference type="InterPro" id="IPR037278">
    <property type="entry name" value="ARFGAP/RecO"/>
</dbReference>
<dbReference type="EMBL" id="JBHUFW010000011">
    <property type="protein sequence ID" value="MFD1864049.1"/>
    <property type="molecule type" value="Genomic_DNA"/>
</dbReference>
<evidence type="ECO:0000256" key="7">
    <source>
        <dbReference type="HAMAP-Rule" id="MF_00201"/>
    </source>
</evidence>
<comment type="caution">
    <text evidence="9">The sequence shown here is derived from an EMBL/GenBank/DDBJ whole genome shotgun (WGS) entry which is preliminary data.</text>
</comment>
<dbReference type="InterPro" id="IPR012340">
    <property type="entry name" value="NA-bd_OB-fold"/>
</dbReference>
<evidence type="ECO:0000256" key="5">
    <source>
        <dbReference type="ARBA" id="ARBA00023204"/>
    </source>
</evidence>
<name>A0ABW4QL01_9BACL</name>
<evidence type="ECO:0000256" key="6">
    <source>
        <dbReference type="ARBA" id="ARBA00033409"/>
    </source>
</evidence>
<dbReference type="SUPFAM" id="SSF50249">
    <property type="entry name" value="Nucleic acid-binding proteins"/>
    <property type="match status" value="1"/>
</dbReference>
<comment type="function">
    <text evidence="7">Involved in DNA repair and RecF pathway recombination.</text>
</comment>
<dbReference type="InterPro" id="IPR042242">
    <property type="entry name" value="RecO_C"/>
</dbReference>
<keyword evidence="4 7" id="KW-0233">DNA recombination</keyword>
<protein>
    <recommendedName>
        <fullName evidence="2 7">DNA repair protein RecO</fullName>
    </recommendedName>
    <alternativeName>
        <fullName evidence="6 7">Recombination protein O</fullName>
    </alternativeName>
</protein>
<keyword evidence="10" id="KW-1185">Reference proteome</keyword>
<dbReference type="Pfam" id="PF11967">
    <property type="entry name" value="RecO_N"/>
    <property type="match status" value="1"/>
</dbReference>
<evidence type="ECO:0000313" key="9">
    <source>
        <dbReference type="EMBL" id="MFD1864049.1"/>
    </source>
</evidence>
<dbReference type="Gene3D" id="1.20.1440.120">
    <property type="entry name" value="Recombination protein O, C-terminal domain"/>
    <property type="match status" value="1"/>
</dbReference>
<sequence>MLNQIEGIVIRARPYGENNKIVTLFTRDAGKITCMARGAKKPSSRLAAVTQPFTHGSFSVFKGKGMGTLQGGDQLESLRHIREDIMKTAYASYIVELIDRLTEQDEPQPSVYDMLYQALHAIEEGYDPEAISLFVEWKMLPHAGLTPTLHECANCGATEGEFAFSFQELGFLCHRCFHIDRYIIRLSPSLVKLVRTLYFVPIDRVGSVKLKKESKSLLKGIVRTIYEEQAGIRLKSRSFLEQLDRTPEFLPKKEEVQDPQEDELS</sequence>